<dbReference type="NCBIfam" id="TIGR01243">
    <property type="entry name" value="CDC48"/>
    <property type="match status" value="1"/>
</dbReference>
<dbReference type="AlphaFoldDB" id="A0ABD5WEE7"/>
<dbReference type="SMART" id="SM01072">
    <property type="entry name" value="CDC48_2"/>
    <property type="match status" value="1"/>
</dbReference>
<keyword evidence="9" id="KW-1185">Reference proteome</keyword>
<name>A0ABD5WEE7_9EURY</name>
<evidence type="ECO:0000313" key="8">
    <source>
        <dbReference type="EMBL" id="MFC7070845.1"/>
    </source>
</evidence>
<keyword evidence="4" id="KW-0067">ATP-binding</keyword>
<dbReference type="InterPro" id="IPR041569">
    <property type="entry name" value="AAA_lid_3"/>
</dbReference>
<dbReference type="InterPro" id="IPR003593">
    <property type="entry name" value="AAA+_ATPase"/>
</dbReference>
<dbReference type="InterPro" id="IPR003960">
    <property type="entry name" value="ATPase_AAA_CS"/>
</dbReference>
<dbReference type="InterPro" id="IPR029067">
    <property type="entry name" value="CDC48_domain_2-like_sf"/>
</dbReference>
<dbReference type="SUPFAM" id="SSF54585">
    <property type="entry name" value="Cdc48 domain 2-like"/>
    <property type="match status" value="1"/>
</dbReference>
<dbReference type="EMBL" id="JBHTAH010000014">
    <property type="protein sequence ID" value="MFC7070845.1"/>
    <property type="molecule type" value="Genomic_DNA"/>
</dbReference>
<dbReference type="GO" id="GO:0005524">
    <property type="term" value="F:ATP binding"/>
    <property type="evidence" value="ECO:0007669"/>
    <property type="project" value="UniProtKB-KW"/>
</dbReference>
<sequence length="741" mass="81785">MNEVQLEVAKAYPNDSGRGIARLDPDTLLHLKLSPGDIIEIEGAETTAAKVWRADRQDWNTDTVRIDGFTRQNADVGIGERVTIRKAEAKKAEKLTLAPPEEASVQFGSDAAGMVKRQILKRPVVERDIVPVMSSTNHPFMRSPGQAIPLIAVDTEPDGVCLITEDTEVELREEPISGFEKTGGGITYEDIGGLQQEIQRVREMVELPMKHPQIFKKLGIEPPQGVLLHGPPGTGKTLLAKAVANETSASFFSIAGPEIISKYYGESEQQLREIFEDAKDDSPSIIFIDELDSIAPKREDVTGEVERRVVAQLLTMMDGLETRGQVIVIAATNRVDSVDPALRRPGRFDREIEIGVPDEVGRKEILQIHTRGMPLSDDVDLDRLADETHGFVGADIESLTKEAAMKALRRYLPEIDLDEEDIPPSLIDRMIVKRDDFGGALAEVEPSAMREVLVELPKVTWEDVGGLDDAQQQVKEAVEWPLTSPEKFARMGIEAPKGVLLYGPPGTGKTLMAKAVANETNANFISVRGPQLLSKWVGESEKAIRQTFRKARQVAPTVIFFDELDSLAPSRGQEMGNNVSERVVNQLLTELDGLEEMGNVMVIGATNRPDMIDPALIRSGRFDRLVMIGQPDEEGREQILKIHTGDTPLAADVSLRELAERTDGYVGSDLESIAREAAIQALREDDDADDVNMRHFEQAMETVRPTISEAIMDYYADIEEQFKGGGTDSLRTDRSGRIGFQ</sequence>
<evidence type="ECO:0000256" key="2">
    <source>
        <dbReference type="ARBA" id="ARBA00022737"/>
    </source>
</evidence>
<dbReference type="Gene3D" id="2.40.40.20">
    <property type="match status" value="1"/>
</dbReference>
<dbReference type="FunFam" id="1.10.8.60:FF:000057">
    <property type="entry name" value="AAA family ATPase, CDC48 subfamily"/>
    <property type="match status" value="1"/>
</dbReference>
<dbReference type="InterPro" id="IPR050168">
    <property type="entry name" value="AAA_ATPase_domain"/>
</dbReference>
<dbReference type="PANTHER" id="PTHR23077:SF201">
    <property type="entry name" value="PROTEIN CDCH"/>
    <property type="match status" value="1"/>
</dbReference>
<dbReference type="Gene3D" id="3.40.50.300">
    <property type="entry name" value="P-loop containing nucleotide triphosphate hydrolases"/>
    <property type="match status" value="2"/>
</dbReference>
<evidence type="ECO:0000256" key="1">
    <source>
        <dbReference type="ARBA" id="ARBA00009833"/>
    </source>
</evidence>
<keyword evidence="2" id="KW-0677">Repeat</keyword>
<dbReference type="FunFam" id="1.10.8.60:FF:000038">
    <property type="entry name" value="spermatogenesis-associated protein 5-like protein 1"/>
    <property type="match status" value="1"/>
</dbReference>
<dbReference type="SUPFAM" id="SSF52540">
    <property type="entry name" value="P-loop containing nucleoside triphosphate hydrolases"/>
    <property type="match status" value="2"/>
</dbReference>
<dbReference type="FunFam" id="3.40.50.300:FF:000018">
    <property type="entry name" value="Cell division control 48"/>
    <property type="match status" value="1"/>
</dbReference>
<dbReference type="InterPro" id="IPR009010">
    <property type="entry name" value="Asp_de-COase-like_dom_sf"/>
</dbReference>
<feature type="domain" description="AAA+ ATPase" evidence="5">
    <location>
        <begin position="222"/>
        <end position="358"/>
    </location>
</feature>
<proteinExistence type="inferred from homology"/>
<dbReference type="FunFam" id="2.40.40.20:FF:000007">
    <property type="entry name" value="AAA family ATPase"/>
    <property type="match status" value="1"/>
</dbReference>
<feature type="domain" description="AAA+ ATPase" evidence="5">
    <location>
        <begin position="495"/>
        <end position="632"/>
    </location>
</feature>
<evidence type="ECO:0000256" key="4">
    <source>
        <dbReference type="ARBA" id="ARBA00022840"/>
    </source>
</evidence>
<feature type="domain" description="CDC48" evidence="6">
    <location>
        <begin position="106"/>
        <end position="178"/>
    </location>
</feature>
<dbReference type="InterPro" id="IPR003959">
    <property type="entry name" value="ATPase_AAA_core"/>
</dbReference>
<dbReference type="RefSeq" id="WP_284030616.1">
    <property type="nucleotide sequence ID" value="NZ_CP126154.1"/>
</dbReference>
<comment type="similarity">
    <text evidence="1">Belongs to the AAA ATPase family. CDC48 subfamily.</text>
</comment>
<dbReference type="Proteomes" id="UP001596461">
    <property type="component" value="Unassembled WGS sequence"/>
</dbReference>
<dbReference type="Pfam" id="PF17862">
    <property type="entry name" value="AAA_lid_3"/>
    <property type="match status" value="2"/>
</dbReference>
<dbReference type="PROSITE" id="PS00674">
    <property type="entry name" value="AAA"/>
    <property type="match status" value="2"/>
</dbReference>
<dbReference type="Pfam" id="PF02359">
    <property type="entry name" value="CDC48_N"/>
    <property type="match status" value="1"/>
</dbReference>
<dbReference type="CDD" id="cd19529">
    <property type="entry name" value="RecA-like_VCP_r2"/>
    <property type="match status" value="1"/>
</dbReference>
<organism evidence="8 9">
    <name type="scientific">Halobaculum lipolyticum</name>
    <dbReference type="NCBI Taxonomy" id="3032001"/>
    <lineage>
        <taxon>Archaea</taxon>
        <taxon>Methanobacteriati</taxon>
        <taxon>Methanobacteriota</taxon>
        <taxon>Stenosarchaea group</taxon>
        <taxon>Halobacteria</taxon>
        <taxon>Halobacteriales</taxon>
        <taxon>Haloferacaceae</taxon>
        <taxon>Halobaculum</taxon>
    </lineage>
</organism>
<dbReference type="PANTHER" id="PTHR23077">
    <property type="entry name" value="AAA-FAMILY ATPASE"/>
    <property type="match status" value="1"/>
</dbReference>
<dbReference type="InterPro" id="IPR005938">
    <property type="entry name" value="AAA_ATPase_CDC48"/>
</dbReference>
<dbReference type="Gene3D" id="1.10.8.60">
    <property type="match status" value="2"/>
</dbReference>
<dbReference type="GeneID" id="81125455"/>
<dbReference type="SMART" id="SM00382">
    <property type="entry name" value="AAA"/>
    <property type="match status" value="2"/>
</dbReference>
<dbReference type="FunFam" id="3.10.330.10:FF:000005">
    <property type="entry name" value="AAA family ATPase"/>
    <property type="match status" value="1"/>
</dbReference>
<evidence type="ECO:0000259" key="5">
    <source>
        <dbReference type="SMART" id="SM00382"/>
    </source>
</evidence>
<keyword evidence="3" id="KW-0547">Nucleotide-binding</keyword>
<gene>
    <name evidence="8" type="ORF">ACFQL9_14435</name>
</gene>
<reference evidence="8 9" key="1">
    <citation type="journal article" date="2019" name="Int. J. Syst. Evol. Microbiol.">
        <title>The Global Catalogue of Microorganisms (GCM) 10K type strain sequencing project: providing services to taxonomists for standard genome sequencing and annotation.</title>
        <authorList>
            <consortium name="The Broad Institute Genomics Platform"/>
            <consortium name="The Broad Institute Genome Sequencing Center for Infectious Disease"/>
            <person name="Wu L."/>
            <person name="Ma J."/>
        </authorList>
    </citation>
    <scope>NUCLEOTIDE SEQUENCE [LARGE SCALE GENOMIC DNA]</scope>
    <source>
        <strain evidence="8 9">DT31</strain>
    </source>
</reference>
<dbReference type="FunFam" id="3.40.50.300:FF:000012">
    <property type="entry name" value="Transitional endoplasmic reticulum ATPase"/>
    <property type="match status" value="1"/>
</dbReference>
<evidence type="ECO:0000259" key="6">
    <source>
        <dbReference type="SMART" id="SM01072"/>
    </source>
</evidence>
<dbReference type="SMART" id="SM01073">
    <property type="entry name" value="CDC48_N"/>
    <property type="match status" value="1"/>
</dbReference>
<protein>
    <submittedName>
        <fullName evidence="8">CDC48 family AAA ATPase</fullName>
    </submittedName>
</protein>
<dbReference type="Pfam" id="PF00004">
    <property type="entry name" value="AAA"/>
    <property type="match status" value="2"/>
</dbReference>
<evidence type="ECO:0000259" key="7">
    <source>
        <dbReference type="SMART" id="SM01073"/>
    </source>
</evidence>
<dbReference type="Pfam" id="PF02933">
    <property type="entry name" value="CDC48_2"/>
    <property type="match status" value="1"/>
</dbReference>
<dbReference type="SUPFAM" id="SSF50692">
    <property type="entry name" value="ADC-like"/>
    <property type="match status" value="1"/>
</dbReference>
<accession>A0ABD5WEE7</accession>
<dbReference type="Gene3D" id="3.10.330.10">
    <property type="match status" value="1"/>
</dbReference>
<evidence type="ECO:0000256" key="3">
    <source>
        <dbReference type="ARBA" id="ARBA00022741"/>
    </source>
</evidence>
<dbReference type="InterPro" id="IPR027417">
    <property type="entry name" value="P-loop_NTPase"/>
</dbReference>
<dbReference type="InterPro" id="IPR003338">
    <property type="entry name" value="CDC4_N-term_subdom"/>
</dbReference>
<dbReference type="InterPro" id="IPR004201">
    <property type="entry name" value="Cdc48_dom2"/>
</dbReference>
<comment type="caution">
    <text evidence="8">The sequence shown here is derived from an EMBL/GenBank/DDBJ whole genome shotgun (WGS) entry which is preliminary data.</text>
</comment>
<feature type="domain" description="CDC48 N-terminal subdomain" evidence="7">
    <location>
        <begin position="5"/>
        <end position="89"/>
    </location>
</feature>
<evidence type="ECO:0000313" key="9">
    <source>
        <dbReference type="Proteomes" id="UP001596461"/>
    </source>
</evidence>